<evidence type="ECO:0000256" key="1">
    <source>
        <dbReference type="ARBA" id="ARBA00009764"/>
    </source>
</evidence>
<dbReference type="PANTHER" id="PTHR30288">
    <property type="entry name" value="FLAGELLAR CAP/ASSEMBLY PROTEIN FLID"/>
    <property type="match status" value="1"/>
</dbReference>
<gene>
    <name evidence="8" type="ORF">CLMAG_11150</name>
</gene>
<keyword evidence="8" id="KW-0966">Cell projection</keyword>
<comment type="subcellular location">
    <subcellularLocation>
        <location evidence="5">Secreted</location>
    </subcellularLocation>
    <subcellularLocation>
        <location evidence="5">Bacterial flagellum</location>
    </subcellularLocation>
</comment>
<evidence type="ECO:0000256" key="3">
    <source>
        <dbReference type="ARBA" id="ARBA00023054"/>
    </source>
</evidence>
<evidence type="ECO:0000259" key="7">
    <source>
        <dbReference type="Pfam" id="PF07195"/>
    </source>
</evidence>
<dbReference type="GO" id="GO:0071973">
    <property type="term" value="P:bacterial-type flagellum-dependent cell motility"/>
    <property type="evidence" value="ECO:0007669"/>
    <property type="project" value="TreeGrafter"/>
</dbReference>
<keyword evidence="8" id="KW-0282">Flagellum</keyword>
<dbReference type="RefSeq" id="WP_066618997.1">
    <property type="nucleotide sequence ID" value="NZ_FQXL01000010.1"/>
</dbReference>
<dbReference type="STRING" id="1121326.CLMAG_11150"/>
<keyword evidence="8" id="KW-0969">Cilium</keyword>
<comment type="similarity">
    <text evidence="1 5">Belongs to the FliD family.</text>
</comment>
<proteinExistence type="inferred from homology"/>
<comment type="caution">
    <text evidence="8">The sequence shown here is derived from an EMBL/GenBank/DDBJ whole genome shotgun (WGS) entry which is preliminary data.</text>
</comment>
<dbReference type="Pfam" id="PF02465">
    <property type="entry name" value="FliD_N"/>
    <property type="match status" value="1"/>
</dbReference>
<evidence type="ECO:0000313" key="8">
    <source>
        <dbReference type="EMBL" id="KZL94062.1"/>
    </source>
</evidence>
<organism evidence="8 9">
    <name type="scientific">Clostridium magnum DSM 2767</name>
    <dbReference type="NCBI Taxonomy" id="1121326"/>
    <lineage>
        <taxon>Bacteria</taxon>
        <taxon>Bacillati</taxon>
        <taxon>Bacillota</taxon>
        <taxon>Clostridia</taxon>
        <taxon>Eubacteriales</taxon>
        <taxon>Clostridiaceae</taxon>
        <taxon>Clostridium</taxon>
    </lineage>
</organism>
<dbReference type="InterPro" id="IPR040026">
    <property type="entry name" value="FliD"/>
</dbReference>
<dbReference type="PATRIC" id="fig|1121326.3.peg.1076"/>
<protein>
    <recommendedName>
        <fullName evidence="5">Flagellar hook-associated protein 2</fullName>
        <shortName evidence="5">HAP2</shortName>
    </recommendedName>
    <alternativeName>
        <fullName evidence="5">Flagellar cap protein</fullName>
    </alternativeName>
</protein>
<feature type="domain" description="Flagellar hook-associated protein 2 C-terminal" evidence="7">
    <location>
        <begin position="343"/>
        <end position="655"/>
    </location>
</feature>
<dbReference type="InterPro" id="IPR010809">
    <property type="entry name" value="FliD_C"/>
</dbReference>
<evidence type="ECO:0000259" key="6">
    <source>
        <dbReference type="Pfam" id="PF02465"/>
    </source>
</evidence>
<dbReference type="GO" id="GO:0007155">
    <property type="term" value="P:cell adhesion"/>
    <property type="evidence" value="ECO:0007669"/>
    <property type="project" value="InterPro"/>
</dbReference>
<keyword evidence="9" id="KW-1185">Reference proteome</keyword>
<dbReference type="GO" id="GO:0005576">
    <property type="term" value="C:extracellular region"/>
    <property type="evidence" value="ECO:0007669"/>
    <property type="project" value="UniProtKB-SubCell"/>
</dbReference>
<dbReference type="OrthoDB" id="9776025at2"/>
<name>A0A161YSM2_9CLOT</name>
<dbReference type="EMBL" id="LWAE01000001">
    <property type="protein sequence ID" value="KZL94062.1"/>
    <property type="molecule type" value="Genomic_DNA"/>
</dbReference>
<evidence type="ECO:0000256" key="4">
    <source>
        <dbReference type="ARBA" id="ARBA00023143"/>
    </source>
</evidence>
<keyword evidence="4 5" id="KW-0975">Bacterial flagellum</keyword>
<reference evidence="8 9" key="1">
    <citation type="submission" date="2016-04" db="EMBL/GenBank/DDBJ databases">
        <title>Genome sequence of Clostridium magnum DSM 2767.</title>
        <authorList>
            <person name="Poehlein A."/>
            <person name="Uhlig R."/>
            <person name="Fischer R."/>
            <person name="Bahl H."/>
            <person name="Daniel R."/>
        </authorList>
    </citation>
    <scope>NUCLEOTIDE SEQUENCE [LARGE SCALE GENOMIC DNA]</scope>
    <source>
        <strain evidence="8 9">DSM 2767</strain>
    </source>
</reference>
<keyword evidence="5" id="KW-0964">Secreted</keyword>
<sequence length="667" mass="70803">MSISATSNTSSSSLLRISGMASGIDTDSVVKSMLSSYQTRIDKANQAKQTVQWKQEAYRDIIKDIKGLQEYFDPLSSKYMLSGNSLNINTAASDDTSIVSATVGSTAKSGTYKVNVNQLATQAKIEGSTKDSLVEVTNLSNWSGKVLDFGSSGSITLSAIDTAMNSSNMSKLASDINQQIASNGTLKGKISASYVNDGTHNYIKFTSTASITLDGTDVDGGTTVSDIGGSDLTINGGISSTSKLVSDLNFSAGSIKFTLTNGSTNSTVSLTVDANTTVQNLIDQVNSSTDGAVTLSVDTITGKFSFQSKDYGSSSNISITNDATAANDIVNELGISSTTGIGKDAIVAITEPGRSEVTTTQSSNKFTLNGVTYNLVGVNNATNPDSNITITANSDTVVSNVKKFIEDYNSLISKINTKLTEKKNSDYAPLTDAQKEAMSEDQISAWETKAKVGILRKDDYLSSLMTQVRGIFSSPVYSSYNSSDTSAGKIALSFGKYAANAIGIDTSTDYTDGGKLIISDETKLKTAIENNIDDFKKLFIGASEAALGTNEPYVGSEKYMEDGLFKRMDIILRDYVAAPGLGEDGTYTLSGSMNIFVNKQYDYSSSGSSGKNTLPDQVYKQTSSISKITRQMSDAETRYYAKFTALETAMNNLNAQQAQLSSMLGTG</sequence>
<evidence type="ECO:0000313" key="9">
    <source>
        <dbReference type="Proteomes" id="UP000076603"/>
    </source>
</evidence>
<accession>A0A161YSM2</accession>
<dbReference type="PANTHER" id="PTHR30288:SF0">
    <property type="entry name" value="FLAGELLAR HOOK-ASSOCIATED PROTEIN 2"/>
    <property type="match status" value="1"/>
</dbReference>
<dbReference type="GO" id="GO:0009421">
    <property type="term" value="C:bacterial-type flagellum filament cap"/>
    <property type="evidence" value="ECO:0007669"/>
    <property type="project" value="InterPro"/>
</dbReference>
<comment type="subunit">
    <text evidence="2 5">Homopentamer.</text>
</comment>
<keyword evidence="3" id="KW-0175">Coiled coil</keyword>
<feature type="domain" description="Flagellar hook-associated protein 2 N-terminal" evidence="6">
    <location>
        <begin position="22"/>
        <end position="122"/>
    </location>
</feature>
<evidence type="ECO:0000256" key="5">
    <source>
        <dbReference type="RuleBase" id="RU362066"/>
    </source>
</evidence>
<dbReference type="Proteomes" id="UP000076603">
    <property type="component" value="Unassembled WGS sequence"/>
</dbReference>
<comment type="function">
    <text evidence="5">Required for morphogenesis and for the elongation of the flagellar filament by facilitating polymerization of the flagellin monomers at the tip of growing filament. Forms a capping structure, which prevents flagellin subunits (transported through the central channel of the flagellum) from leaking out without polymerization at the distal end.</text>
</comment>
<dbReference type="AlphaFoldDB" id="A0A161YSM2"/>
<dbReference type="InterPro" id="IPR003481">
    <property type="entry name" value="FliD_N"/>
</dbReference>
<evidence type="ECO:0000256" key="2">
    <source>
        <dbReference type="ARBA" id="ARBA00011255"/>
    </source>
</evidence>
<dbReference type="Pfam" id="PF07195">
    <property type="entry name" value="FliD_C"/>
    <property type="match status" value="1"/>
</dbReference>
<dbReference type="GO" id="GO:0009424">
    <property type="term" value="C:bacterial-type flagellum hook"/>
    <property type="evidence" value="ECO:0007669"/>
    <property type="project" value="UniProtKB-UniRule"/>
</dbReference>